<feature type="domain" description="Cytochrome c7-like" evidence="1">
    <location>
        <begin position="152"/>
        <end position="217"/>
    </location>
</feature>
<dbReference type="Gene3D" id="3.90.10.10">
    <property type="entry name" value="Cytochrome C3"/>
    <property type="match status" value="2"/>
</dbReference>
<dbReference type="InterPro" id="IPR036280">
    <property type="entry name" value="Multihaem_cyt_sf"/>
</dbReference>
<proteinExistence type="predicted"/>
<evidence type="ECO:0000313" key="2">
    <source>
        <dbReference type="EMBL" id="TWU21785.1"/>
    </source>
</evidence>
<keyword evidence="3" id="KW-1185">Reference proteome</keyword>
<dbReference type="Pfam" id="PF14522">
    <property type="entry name" value="Cytochrome_C7"/>
    <property type="match status" value="1"/>
</dbReference>
<dbReference type="PANTHER" id="PTHR39425">
    <property type="entry name" value="LIPOPROTEIN CYTOCHROME C"/>
    <property type="match status" value="1"/>
</dbReference>
<dbReference type="EMBL" id="SJPS01000009">
    <property type="protein sequence ID" value="TWU21785.1"/>
    <property type="molecule type" value="Genomic_DNA"/>
</dbReference>
<dbReference type="PANTHER" id="PTHR39425:SF1">
    <property type="entry name" value="CYTOCHROME C7-LIKE DOMAIN-CONTAINING PROTEIN"/>
    <property type="match status" value="1"/>
</dbReference>
<dbReference type="CDD" id="cd08168">
    <property type="entry name" value="Cytochrom_C3"/>
    <property type="match status" value="1"/>
</dbReference>
<dbReference type="RefSeq" id="WP_146452733.1">
    <property type="nucleotide sequence ID" value="NZ_SJPS01000009.1"/>
</dbReference>
<name>A0A5C6CCM9_9BACT</name>
<accession>A0A5C6CCM9</accession>
<comment type="caution">
    <text evidence="2">The sequence shown here is derived from an EMBL/GenBank/DDBJ whole genome shotgun (WGS) entry which is preliminary data.</text>
</comment>
<protein>
    <recommendedName>
        <fullName evidence="1">Cytochrome c7-like domain-containing protein</fullName>
    </recommendedName>
</protein>
<dbReference type="InterPro" id="IPR029467">
    <property type="entry name" value="Cyt_c7-like"/>
</dbReference>
<dbReference type="OrthoDB" id="9814800at2"/>
<dbReference type="SUPFAM" id="SSF48695">
    <property type="entry name" value="Multiheme cytochromes"/>
    <property type="match status" value="1"/>
</dbReference>
<evidence type="ECO:0000259" key="1">
    <source>
        <dbReference type="Pfam" id="PF14522"/>
    </source>
</evidence>
<organism evidence="2 3">
    <name type="scientific">Bythopirellula polymerisocia</name>
    <dbReference type="NCBI Taxonomy" id="2528003"/>
    <lineage>
        <taxon>Bacteria</taxon>
        <taxon>Pseudomonadati</taxon>
        <taxon>Planctomycetota</taxon>
        <taxon>Planctomycetia</taxon>
        <taxon>Pirellulales</taxon>
        <taxon>Lacipirellulaceae</taxon>
        <taxon>Bythopirellula</taxon>
    </lineage>
</organism>
<dbReference type="AlphaFoldDB" id="A0A5C6CCM9"/>
<reference evidence="2 3" key="1">
    <citation type="submission" date="2019-02" db="EMBL/GenBank/DDBJ databases">
        <title>Deep-cultivation of Planctomycetes and their phenomic and genomic characterization uncovers novel biology.</title>
        <authorList>
            <person name="Wiegand S."/>
            <person name="Jogler M."/>
            <person name="Boedeker C."/>
            <person name="Pinto D."/>
            <person name="Vollmers J."/>
            <person name="Rivas-Marin E."/>
            <person name="Kohn T."/>
            <person name="Peeters S.H."/>
            <person name="Heuer A."/>
            <person name="Rast P."/>
            <person name="Oberbeckmann S."/>
            <person name="Bunk B."/>
            <person name="Jeske O."/>
            <person name="Meyerdierks A."/>
            <person name="Storesund J.E."/>
            <person name="Kallscheuer N."/>
            <person name="Luecker S."/>
            <person name="Lage O.M."/>
            <person name="Pohl T."/>
            <person name="Merkel B.J."/>
            <person name="Hornburger P."/>
            <person name="Mueller R.-W."/>
            <person name="Bruemmer F."/>
            <person name="Labrenz M."/>
            <person name="Spormann A.M."/>
            <person name="Op Den Camp H."/>
            <person name="Overmann J."/>
            <person name="Amann R."/>
            <person name="Jetten M.S.M."/>
            <person name="Mascher T."/>
            <person name="Medema M.H."/>
            <person name="Devos D.P."/>
            <person name="Kaster A.-K."/>
            <person name="Ovreas L."/>
            <person name="Rohde M."/>
            <person name="Galperin M.Y."/>
            <person name="Jogler C."/>
        </authorList>
    </citation>
    <scope>NUCLEOTIDE SEQUENCE [LARGE SCALE GENOMIC DNA]</scope>
    <source>
        <strain evidence="2 3">Pla144</strain>
    </source>
</reference>
<sequence length="217" mass="24185">MQQRVLLIVLLIGVGFGLSLLVSAMSLWHMPDNQQGYAPEQPINYSHRLHAGELQIDCKFCHSAAQSGHYAGIPSTEVCMKCHRYVTAPYDQMQQELQLADKEGRKPETIVSPELKKLYDSLALDENLQPIENGTPQSIPWVRVHNLPDFACFNHQAHVAAGVTCQTCHGPVESMERVSQFAPLSMGWCVNCHRESTRDGVNGREVHAATDCTVCHH</sequence>
<gene>
    <name evidence="2" type="ORF">Pla144_44810</name>
</gene>
<evidence type="ECO:0000313" key="3">
    <source>
        <dbReference type="Proteomes" id="UP000318437"/>
    </source>
</evidence>
<dbReference type="Proteomes" id="UP000318437">
    <property type="component" value="Unassembled WGS sequence"/>
</dbReference>